<dbReference type="EMBL" id="JBHTBZ010000020">
    <property type="protein sequence ID" value="MFC7460752.1"/>
    <property type="molecule type" value="Genomic_DNA"/>
</dbReference>
<feature type="region of interest" description="Disordered" evidence="1">
    <location>
        <begin position="30"/>
        <end position="71"/>
    </location>
</feature>
<evidence type="ECO:0000313" key="3">
    <source>
        <dbReference type="Proteomes" id="UP001596457"/>
    </source>
</evidence>
<dbReference type="Proteomes" id="UP001596457">
    <property type="component" value="Unassembled WGS sequence"/>
</dbReference>
<reference evidence="3" key="1">
    <citation type="journal article" date="2019" name="Int. J. Syst. Evol. Microbiol.">
        <title>The Global Catalogue of Microorganisms (GCM) 10K type strain sequencing project: providing services to taxonomists for standard genome sequencing and annotation.</title>
        <authorList>
            <consortium name="The Broad Institute Genomics Platform"/>
            <consortium name="The Broad Institute Genome Sequencing Center for Infectious Disease"/>
            <person name="Wu L."/>
            <person name="Ma J."/>
        </authorList>
    </citation>
    <scope>NUCLEOTIDE SEQUENCE [LARGE SCALE GENOMIC DNA]</scope>
    <source>
        <strain evidence="3">CCUG 53903</strain>
    </source>
</reference>
<sequence>MQLEVLEVNGVELLQEAVVSQELLEVGSTEQELLEVAEQGPPGPPGADGPAGPAGPPGPQGPAGAGGDLSYAHEQASASDLWTIVHNLGKYPSVTVVDSANDECEGSVNHISPNQLVISFSAAFAGRAFLN</sequence>
<proteinExistence type="predicted"/>
<organism evidence="2 3">
    <name type="scientific">Hydrogenophaga defluvii</name>
    <dbReference type="NCBI Taxonomy" id="249410"/>
    <lineage>
        <taxon>Bacteria</taxon>
        <taxon>Pseudomonadati</taxon>
        <taxon>Pseudomonadota</taxon>
        <taxon>Betaproteobacteria</taxon>
        <taxon>Burkholderiales</taxon>
        <taxon>Comamonadaceae</taxon>
        <taxon>Hydrogenophaga</taxon>
    </lineage>
</organism>
<dbReference type="Gene3D" id="1.20.5.320">
    <property type="entry name" value="6-Phosphogluconate Dehydrogenase, domain 3"/>
    <property type="match status" value="1"/>
</dbReference>
<comment type="caution">
    <text evidence="2">The sequence shown here is derived from an EMBL/GenBank/DDBJ whole genome shotgun (WGS) entry which is preliminary data.</text>
</comment>
<protein>
    <submittedName>
        <fullName evidence="2">Uncharacterized protein</fullName>
    </submittedName>
</protein>
<keyword evidence="3" id="KW-1185">Reference proteome</keyword>
<accession>A0ABW2SBC1</accession>
<evidence type="ECO:0000256" key="1">
    <source>
        <dbReference type="SAM" id="MobiDB-lite"/>
    </source>
</evidence>
<gene>
    <name evidence="2" type="ORF">ACFQU0_09960</name>
</gene>
<feature type="compositionally biased region" description="Pro residues" evidence="1">
    <location>
        <begin position="41"/>
        <end position="60"/>
    </location>
</feature>
<dbReference type="RefSeq" id="WP_382200301.1">
    <property type="nucleotide sequence ID" value="NZ_JBHTBZ010000020.1"/>
</dbReference>
<evidence type="ECO:0000313" key="2">
    <source>
        <dbReference type="EMBL" id="MFC7460752.1"/>
    </source>
</evidence>
<name>A0ABW2SBC1_9BURK</name>